<evidence type="ECO:0000256" key="3">
    <source>
        <dbReference type="ARBA" id="ARBA00023163"/>
    </source>
</evidence>
<name>A0ABX0JBD5_9BACL</name>
<protein>
    <submittedName>
        <fullName evidence="6">Helix-turn-helix transcriptional regulator</fullName>
    </submittedName>
</protein>
<feature type="transmembrane region" description="Helical" evidence="4">
    <location>
        <begin position="312"/>
        <end position="334"/>
    </location>
</feature>
<dbReference type="PANTHER" id="PTHR43280:SF2">
    <property type="entry name" value="HTH-TYPE TRANSCRIPTIONAL REGULATOR EXSA"/>
    <property type="match status" value="1"/>
</dbReference>
<dbReference type="Proteomes" id="UP001165962">
    <property type="component" value="Unassembled WGS sequence"/>
</dbReference>
<proteinExistence type="predicted"/>
<keyword evidence="1" id="KW-0805">Transcription regulation</keyword>
<evidence type="ECO:0000256" key="1">
    <source>
        <dbReference type="ARBA" id="ARBA00023015"/>
    </source>
</evidence>
<evidence type="ECO:0000313" key="7">
    <source>
        <dbReference type="Proteomes" id="UP001165962"/>
    </source>
</evidence>
<reference evidence="6" key="1">
    <citation type="submission" date="2020-03" db="EMBL/GenBank/DDBJ databases">
        <title>Draft sequencing of Paenibacilllus sp. S3N08.</title>
        <authorList>
            <person name="Kim D.-U."/>
        </authorList>
    </citation>
    <scope>NUCLEOTIDE SEQUENCE</scope>
    <source>
        <strain evidence="6">S3N08</strain>
    </source>
</reference>
<evidence type="ECO:0000256" key="2">
    <source>
        <dbReference type="ARBA" id="ARBA00023125"/>
    </source>
</evidence>
<dbReference type="Gene3D" id="1.10.10.60">
    <property type="entry name" value="Homeodomain-like"/>
    <property type="match status" value="2"/>
</dbReference>
<dbReference type="RefSeq" id="WP_166151519.1">
    <property type="nucleotide sequence ID" value="NZ_JAAOIW010000005.1"/>
</dbReference>
<keyword evidence="3" id="KW-0804">Transcription</keyword>
<dbReference type="InterPro" id="IPR009057">
    <property type="entry name" value="Homeodomain-like_sf"/>
</dbReference>
<feature type="domain" description="HTH araC/xylS-type" evidence="5">
    <location>
        <begin position="683"/>
        <end position="780"/>
    </location>
</feature>
<gene>
    <name evidence="6" type="ORF">G9U52_16720</name>
</gene>
<dbReference type="InterPro" id="IPR018060">
    <property type="entry name" value="HTH_AraC"/>
</dbReference>
<keyword evidence="4" id="KW-0812">Transmembrane</keyword>
<evidence type="ECO:0000259" key="5">
    <source>
        <dbReference type="PROSITE" id="PS01124"/>
    </source>
</evidence>
<evidence type="ECO:0000256" key="4">
    <source>
        <dbReference type="SAM" id="Phobius"/>
    </source>
</evidence>
<dbReference type="InterPro" id="IPR041522">
    <property type="entry name" value="CdaR_GGDEF"/>
</dbReference>
<feature type="transmembrane region" description="Helical" evidence="4">
    <location>
        <begin position="26"/>
        <end position="47"/>
    </location>
</feature>
<dbReference type="Pfam" id="PF12833">
    <property type="entry name" value="HTH_18"/>
    <property type="match status" value="1"/>
</dbReference>
<accession>A0ABX0JBD5</accession>
<dbReference type="PANTHER" id="PTHR43280">
    <property type="entry name" value="ARAC-FAMILY TRANSCRIPTIONAL REGULATOR"/>
    <property type="match status" value="1"/>
</dbReference>
<sequence>MIPTIGRVIRFLTPQARGNRGSYRKLLVWTGCITVCIPVLLASTIYYQISKHQLEQQIFSESQAALTSVKDQVELFLQVIEQSSHDLAMNPIMKQKNLSGGQSENPFEEHLEILSDINIKKNSNGLVSEVYYYNQDEPDIVLSNYYGAMPIRLFPMRSEIEWHMAGSERTRWYNTNTPDSSNKGLISFVRKLPLNGSGMGLGQGLLVFHMEAAAINRYLFRDTSTKGQRQEFIMIDEQNQLHLFSYGQKEVFGNQIRSQTVDYISSSGQSKGNIVAPGLDGRPASISYTKNAFGRIYISIIPEEMITERLTWIRISTILVLLFVIAIGLMLTYFSSKRIYSPIEQLLKYGNRFNSELISKKDNEFEFIRECFDHLSRETEKFTQYIDKIEPTLRERCLQQLLEGEYLRNESLMSDCRIYGIQIQAMHVMIVVELQNLEHETRFMLKDKPVLTYAITNVMQELLDTHKHITGYVVSLHGHVAALLQFPQDFMHPKMLELTVQFARTVHETLEQVLKLNVSVGIGRFYTHIADMSVSYREAESALLFRVFNEMEPVLFIEELENNWKQTHHRYPKDLENAIVDSLIKGELQEAEQALHKFSEVLRTTHSYNSVYQSYFLLLSAVISSLEEQGGNILELLESNWFNQLKSKQTSRDICEWFTDVMFPMYRWMSENHRNAFGKNAIGQVSHYIKENCSSDVSLVQCAEFIGLSPSYLSRLFKKETGINFLEYVIECKMEEVKRLLLDTGLNVGDVAAAIGYSERNMKRHFQKHVGMSPSMFRANHR</sequence>
<keyword evidence="2" id="KW-0238">DNA-binding</keyword>
<dbReference type="EMBL" id="JAAOIW010000005">
    <property type="protein sequence ID" value="NHN31479.1"/>
    <property type="molecule type" value="Genomic_DNA"/>
</dbReference>
<comment type="caution">
    <text evidence="6">The sequence shown here is derived from an EMBL/GenBank/DDBJ whole genome shotgun (WGS) entry which is preliminary data.</text>
</comment>
<dbReference type="SUPFAM" id="SSF46689">
    <property type="entry name" value="Homeodomain-like"/>
    <property type="match status" value="2"/>
</dbReference>
<dbReference type="SMART" id="SM00342">
    <property type="entry name" value="HTH_ARAC"/>
    <property type="match status" value="1"/>
</dbReference>
<keyword evidence="4" id="KW-0472">Membrane</keyword>
<keyword evidence="7" id="KW-1185">Reference proteome</keyword>
<dbReference type="PROSITE" id="PS01124">
    <property type="entry name" value="HTH_ARAC_FAMILY_2"/>
    <property type="match status" value="1"/>
</dbReference>
<dbReference type="Pfam" id="PF17853">
    <property type="entry name" value="GGDEF_2"/>
    <property type="match status" value="1"/>
</dbReference>
<keyword evidence="4" id="KW-1133">Transmembrane helix</keyword>
<evidence type="ECO:0000313" key="6">
    <source>
        <dbReference type="EMBL" id="NHN31479.1"/>
    </source>
</evidence>
<organism evidence="6 7">
    <name type="scientific">Paenibacillus agricola</name>
    <dbReference type="NCBI Taxonomy" id="2716264"/>
    <lineage>
        <taxon>Bacteria</taxon>
        <taxon>Bacillati</taxon>
        <taxon>Bacillota</taxon>
        <taxon>Bacilli</taxon>
        <taxon>Bacillales</taxon>
        <taxon>Paenibacillaceae</taxon>
        <taxon>Paenibacillus</taxon>
    </lineage>
</organism>